<dbReference type="InterPro" id="IPR036188">
    <property type="entry name" value="FAD/NAD-bd_sf"/>
</dbReference>
<reference evidence="6 7" key="1">
    <citation type="submission" date="2020-04" db="EMBL/GenBank/DDBJ databases">
        <title>Phylogenetic Diversity and Antibacterial Activity against Ralstonia solanacearum of Endophytic Actinomycete Isolated from Moss.</title>
        <authorList>
            <person name="Zhuang X."/>
        </authorList>
    </citation>
    <scope>NUCLEOTIDE SEQUENCE [LARGE SCALE GENOMIC DNA]</scope>
    <source>
        <strain evidence="6 7">LD120</strain>
    </source>
</reference>
<comment type="cofactor">
    <cofactor evidence="1">
        <name>FAD</name>
        <dbReference type="ChEBI" id="CHEBI:57692"/>
    </cofactor>
</comment>
<accession>A0ABX1H646</accession>
<evidence type="ECO:0000313" key="7">
    <source>
        <dbReference type="Proteomes" id="UP000772196"/>
    </source>
</evidence>
<protein>
    <submittedName>
        <fullName evidence="6">Monooxygenase</fullName>
    </submittedName>
</protein>
<dbReference type="InterPro" id="IPR002938">
    <property type="entry name" value="FAD-bd"/>
</dbReference>
<feature type="compositionally biased region" description="Low complexity" evidence="4">
    <location>
        <begin position="37"/>
        <end position="54"/>
    </location>
</feature>
<dbReference type="PANTHER" id="PTHR43004:SF19">
    <property type="entry name" value="BINDING MONOOXYGENASE, PUTATIVE (JCVI)-RELATED"/>
    <property type="match status" value="1"/>
</dbReference>
<dbReference type="Gene3D" id="3.30.70.2450">
    <property type="match status" value="1"/>
</dbReference>
<dbReference type="InterPro" id="IPR050641">
    <property type="entry name" value="RIFMO-like"/>
</dbReference>
<evidence type="ECO:0000256" key="3">
    <source>
        <dbReference type="ARBA" id="ARBA00022827"/>
    </source>
</evidence>
<dbReference type="Gene3D" id="3.40.30.120">
    <property type="match status" value="1"/>
</dbReference>
<feature type="domain" description="FAD-binding" evidence="5">
    <location>
        <begin position="116"/>
        <end position="444"/>
    </location>
</feature>
<dbReference type="Proteomes" id="UP000772196">
    <property type="component" value="Unassembled WGS sequence"/>
</dbReference>
<keyword evidence="3" id="KW-0274">FAD</keyword>
<dbReference type="PRINTS" id="PR00420">
    <property type="entry name" value="RNGMNOXGNASE"/>
</dbReference>
<name>A0ABX1H646_9ACTN</name>
<dbReference type="Pfam" id="PF21274">
    <property type="entry name" value="Rng_hyd_C"/>
    <property type="match status" value="1"/>
</dbReference>
<feature type="region of interest" description="Disordered" evidence="4">
    <location>
        <begin position="1"/>
        <end position="98"/>
    </location>
</feature>
<dbReference type="GO" id="GO:0004497">
    <property type="term" value="F:monooxygenase activity"/>
    <property type="evidence" value="ECO:0007669"/>
    <property type="project" value="UniProtKB-KW"/>
</dbReference>
<feature type="compositionally biased region" description="Low complexity" evidence="4">
    <location>
        <begin position="8"/>
        <end position="23"/>
    </location>
</feature>
<gene>
    <name evidence="6" type="ORF">HFV08_21775</name>
</gene>
<dbReference type="Pfam" id="PF01494">
    <property type="entry name" value="FAD_binding_3"/>
    <property type="match status" value="1"/>
</dbReference>
<dbReference type="SUPFAM" id="SSF51905">
    <property type="entry name" value="FAD/NAD(P)-binding domain"/>
    <property type="match status" value="1"/>
</dbReference>
<evidence type="ECO:0000259" key="5">
    <source>
        <dbReference type="Pfam" id="PF01494"/>
    </source>
</evidence>
<organism evidence="6 7">
    <name type="scientific">Streptomyces physcomitrii</name>
    <dbReference type="NCBI Taxonomy" id="2724184"/>
    <lineage>
        <taxon>Bacteria</taxon>
        <taxon>Bacillati</taxon>
        <taxon>Actinomycetota</taxon>
        <taxon>Actinomycetes</taxon>
        <taxon>Kitasatosporales</taxon>
        <taxon>Streptomycetaceae</taxon>
        <taxon>Streptomyces</taxon>
    </lineage>
</organism>
<keyword evidence="6" id="KW-0560">Oxidoreductase</keyword>
<evidence type="ECO:0000256" key="2">
    <source>
        <dbReference type="ARBA" id="ARBA00022630"/>
    </source>
</evidence>
<keyword evidence="7" id="KW-1185">Reference proteome</keyword>
<evidence type="ECO:0000313" key="6">
    <source>
        <dbReference type="EMBL" id="NKI43832.1"/>
    </source>
</evidence>
<keyword evidence="2" id="KW-0285">Flavoprotein</keyword>
<keyword evidence="6" id="KW-0503">Monooxygenase</keyword>
<proteinExistence type="predicted"/>
<evidence type="ECO:0000256" key="1">
    <source>
        <dbReference type="ARBA" id="ARBA00001974"/>
    </source>
</evidence>
<dbReference type="EMBL" id="JAAWWP010000014">
    <property type="protein sequence ID" value="NKI43832.1"/>
    <property type="molecule type" value="Genomic_DNA"/>
</dbReference>
<comment type="caution">
    <text evidence="6">The sequence shown here is derived from an EMBL/GenBank/DDBJ whole genome shotgun (WGS) entry which is preliminary data.</text>
</comment>
<feature type="compositionally biased region" description="Pro residues" evidence="4">
    <location>
        <begin position="24"/>
        <end position="36"/>
    </location>
</feature>
<dbReference type="PANTHER" id="PTHR43004">
    <property type="entry name" value="TRK SYSTEM POTASSIUM UPTAKE PROTEIN"/>
    <property type="match status" value="1"/>
</dbReference>
<feature type="compositionally biased region" description="Basic residues" evidence="4">
    <location>
        <begin position="75"/>
        <end position="85"/>
    </location>
</feature>
<sequence length="617" mass="66079">MAVPSADTTCSITTPSTSKTTPRIQPPQPSNPPAPPSTRTRTAHRAAPPARSTAETPHSHGRTRPATLTKNPPHPARRSTPHRSIHVTPNRIDRCPQSRTSGRIHFTRESRNVENRVIIVGAGPVGLMLAGEIRLGGADVVVYDKLPAPSGESRALGFTKRVAEIFDQRGLLSRLGTIRWGQNGHFGGVGIDLSALAENHRGVLGLPQSRTEELLTEWITGLGVTIRRGYAATRLTEDPDHVTVHFDGPEGAFEDTAAYVVGCDGGGSTIRTAAGIKAPGWEATRGMFMADITGAEVGQRPTGQRIPGGNMILSVSLGDGYYRILIHDKSLPPRLERPLTYEDVADAWQRMTGESLHHAQARWICHFDNAAGLATHYRKDRVLLAGDAAHHTPPLAGWGLSAGIQDAANLGWKLAAVLGGRAPETLLDSYHAERHPIGQQLLRDTHAASTLYLTGDELEPLRATLRELLAYPEAAHHLAGHVSGLTVRYDMETGQEQPHPLLGCRIDPGTEFTLEDGTRTRIAELLLDGRPLHLTAPGSASAQQLPDGWADRVTAVSATHTPGEGSSAAPLPETLLIRPDGYLAWAPPATGTTDGQADAEGLGRALTRWFGPASVRA</sequence>
<dbReference type="Gene3D" id="3.50.50.60">
    <property type="entry name" value="FAD/NAD(P)-binding domain"/>
    <property type="match status" value="1"/>
</dbReference>
<evidence type="ECO:0000256" key="4">
    <source>
        <dbReference type="SAM" id="MobiDB-lite"/>
    </source>
</evidence>